<evidence type="ECO:0000313" key="3">
    <source>
        <dbReference type="RefSeq" id="XP_033571532.1"/>
    </source>
</evidence>
<evidence type="ECO:0008006" key="4">
    <source>
        <dbReference type="Google" id="ProtNLM"/>
    </source>
</evidence>
<dbReference type="Pfam" id="PF11951">
    <property type="entry name" value="Fungal_trans_2"/>
    <property type="match status" value="1"/>
</dbReference>
<keyword evidence="2" id="KW-1185">Reference proteome</keyword>
<reference evidence="3" key="3">
    <citation type="submission" date="2025-04" db="UniProtKB">
        <authorList>
            <consortium name="RefSeq"/>
        </authorList>
    </citation>
    <scope>IDENTIFICATION</scope>
    <source>
        <strain evidence="3">CBS 304.34</strain>
    </source>
</reference>
<dbReference type="EMBL" id="MU003712">
    <property type="protein sequence ID" value="KAF2804568.1"/>
    <property type="molecule type" value="Genomic_DNA"/>
</dbReference>
<dbReference type="PANTHER" id="PTHR37540:SF5">
    <property type="entry name" value="TRANSCRIPTION FACTOR DOMAIN-CONTAINING PROTEIN"/>
    <property type="match status" value="1"/>
</dbReference>
<evidence type="ECO:0000313" key="1">
    <source>
        <dbReference type="EMBL" id="KAF2804568.1"/>
    </source>
</evidence>
<dbReference type="AlphaFoldDB" id="A0A6A6Y7P1"/>
<evidence type="ECO:0000313" key="2">
    <source>
        <dbReference type="Proteomes" id="UP000504636"/>
    </source>
</evidence>
<protein>
    <recommendedName>
        <fullName evidence="4">Fungal-specific transcription factor domain-containing protein</fullName>
    </recommendedName>
</protein>
<dbReference type="OrthoDB" id="4158087at2759"/>
<gene>
    <name evidence="1 3" type="ORF">BDZ99DRAFT_575220</name>
</gene>
<proteinExistence type="predicted"/>
<dbReference type="GeneID" id="54469337"/>
<accession>A0A6A6Y7P1</accession>
<reference evidence="3" key="2">
    <citation type="submission" date="2020-04" db="EMBL/GenBank/DDBJ databases">
        <authorList>
            <consortium name="NCBI Genome Project"/>
        </authorList>
    </citation>
    <scope>NUCLEOTIDE SEQUENCE</scope>
    <source>
        <strain evidence="3">CBS 304.34</strain>
    </source>
</reference>
<dbReference type="RefSeq" id="XP_033571532.1">
    <property type="nucleotide sequence ID" value="XM_033728444.1"/>
</dbReference>
<reference evidence="1 3" key="1">
    <citation type="journal article" date="2020" name="Stud. Mycol.">
        <title>101 Dothideomycetes genomes: a test case for predicting lifestyles and emergence of pathogens.</title>
        <authorList>
            <person name="Haridas S."/>
            <person name="Albert R."/>
            <person name="Binder M."/>
            <person name="Bloem J."/>
            <person name="Labutti K."/>
            <person name="Salamov A."/>
            <person name="Andreopoulos B."/>
            <person name="Baker S."/>
            <person name="Barry K."/>
            <person name="Bills G."/>
            <person name="Bluhm B."/>
            <person name="Cannon C."/>
            <person name="Castanera R."/>
            <person name="Culley D."/>
            <person name="Daum C."/>
            <person name="Ezra D."/>
            <person name="Gonzalez J."/>
            <person name="Henrissat B."/>
            <person name="Kuo A."/>
            <person name="Liang C."/>
            <person name="Lipzen A."/>
            <person name="Lutzoni F."/>
            <person name="Magnuson J."/>
            <person name="Mondo S."/>
            <person name="Nolan M."/>
            <person name="Ohm R."/>
            <person name="Pangilinan J."/>
            <person name="Park H.-J."/>
            <person name="Ramirez L."/>
            <person name="Alfaro M."/>
            <person name="Sun H."/>
            <person name="Tritt A."/>
            <person name="Yoshinaga Y."/>
            <person name="Zwiers L.-H."/>
            <person name="Turgeon B."/>
            <person name="Goodwin S."/>
            <person name="Spatafora J."/>
            <person name="Crous P."/>
            <person name="Grigoriev I."/>
        </authorList>
    </citation>
    <scope>NUCLEOTIDE SEQUENCE</scope>
    <source>
        <strain evidence="1 3">CBS 304.34</strain>
    </source>
</reference>
<dbReference type="InterPro" id="IPR021858">
    <property type="entry name" value="Fun_TF"/>
</dbReference>
<sequence length="461" mass="51901">MPNPAYLFVQVQHTGKVAPRKDVRTAIQKHVMRDIGASRRGRPRRKAIDKQASGQCQVPVSTGAIMAPSLVSGGTRTNPFASYPIPMNSDTFFLIDYSPRLRPFRDTWLPLGLSDPALFYEILSHISLDIAAVNPGYSDRGRSRALELHLLALRDVNRRLEDPCQGLSEGVIGAVLAFACFSHIAKDWKSYEAHMEGLRTIIRLKGGLHKLDNNRILRLLLSGIDVSASCFNNAPVKFPLPLRALSQRREERQEVPWWLPVGDTGGDNVWELVFPSDDTLAEIFRDVATTIMTVKLEHSRSGRPLWQDTQFVRDYIDPLTHRLLDTSIETDAVNRSNFVNECSRLAALLLLSKIRRASSPPLSPRIVFTGIETDRLRALLARYYSEWTVFKPMLLWVLVLGALEVEGEERAWFCALIQRTAEEIGLRGWDEVVVSVSNLLWVGEVLHAEGEALRGCVWMEA</sequence>
<dbReference type="PANTHER" id="PTHR37540">
    <property type="entry name" value="TRANSCRIPTION FACTOR (ACR-2), PUTATIVE-RELATED-RELATED"/>
    <property type="match status" value="1"/>
</dbReference>
<organism evidence="1">
    <name type="scientific">Mytilinidion resinicola</name>
    <dbReference type="NCBI Taxonomy" id="574789"/>
    <lineage>
        <taxon>Eukaryota</taxon>
        <taxon>Fungi</taxon>
        <taxon>Dikarya</taxon>
        <taxon>Ascomycota</taxon>
        <taxon>Pezizomycotina</taxon>
        <taxon>Dothideomycetes</taxon>
        <taxon>Pleosporomycetidae</taxon>
        <taxon>Mytilinidiales</taxon>
        <taxon>Mytilinidiaceae</taxon>
        <taxon>Mytilinidion</taxon>
    </lineage>
</organism>
<dbReference type="Proteomes" id="UP000504636">
    <property type="component" value="Unplaced"/>
</dbReference>
<name>A0A6A6Y7P1_9PEZI</name>